<feature type="domain" description="HTH asnC-type" evidence="4">
    <location>
        <begin position="9"/>
        <end position="70"/>
    </location>
</feature>
<dbReference type="Gene3D" id="1.10.10.10">
    <property type="entry name" value="Winged helix-like DNA-binding domain superfamily/Winged helix DNA-binding domain"/>
    <property type="match status" value="1"/>
</dbReference>
<keyword evidence="2" id="KW-0238">DNA-binding</keyword>
<dbReference type="PANTHER" id="PTHR30154">
    <property type="entry name" value="LEUCINE-RESPONSIVE REGULATORY PROTEIN"/>
    <property type="match status" value="1"/>
</dbReference>
<dbReference type="RefSeq" id="WP_022382570.1">
    <property type="nucleotide sequence ID" value="NZ_AP019697.1"/>
</dbReference>
<name>A0A8D4UVB6_9FIRM</name>
<dbReference type="Proteomes" id="UP000320585">
    <property type="component" value="Chromosome"/>
</dbReference>
<keyword evidence="1" id="KW-0805">Transcription regulation</keyword>
<dbReference type="PANTHER" id="PTHR30154:SF34">
    <property type="entry name" value="TRANSCRIPTIONAL REGULATOR AZLB"/>
    <property type="match status" value="1"/>
</dbReference>
<dbReference type="InterPro" id="IPR011991">
    <property type="entry name" value="ArsR-like_HTH"/>
</dbReference>
<dbReference type="PROSITE" id="PS50956">
    <property type="entry name" value="HTH_ASNC_2"/>
    <property type="match status" value="1"/>
</dbReference>
<dbReference type="GO" id="GO:0005829">
    <property type="term" value="C:cytosol"/>
    <property type="evidence" value="ECO:0007669"/>
    <property type="project" value="TreeGrafter"/>
</dbReference>
<dbReference type="InterPro" id="IPR036390">
    <property type="entry name" value="WH_DNA-bd_sf"/>
</dbReference>
<dbReference type="EMBL" id="AP019697">
    <property type="protein sequence ID" value="BBK25653.1"/>
    <property type="molecule type" value="Genomic_DNA"/>
</dbReference>
<evidence type="ECO:0000256" key="2">
    <source>
        <dbReference type="ARBA" id="ARBA00023125"/>
    </source>
</evidence>
<dbReference type="SUPFAM" id="SSF54909">
    <property type="entry name" value="Dimeric alpha+beta barrel"/>
    <property type="match status" value="1"/>
</dbReference>
<dbReference type="InterPro" id="IPR019888">
    <property type="entry name" value="Tscrpt_reg_AsnC-like"/>
</dbReference>
<dbReference type="SUPFAM" id="SSF46785">
    <property type="entry name" value="Winged helix' DNA-binding domain"/>
    <property type="match status" value="1"/>
</dbReference>
<dbReference type="InterPro" id="IPR000485">
    <property type="entry name" value="AsnC-type_HTH_dom"/>
</dbReference>
<reference evidence="6" key="1">
    <citation type="submission" date="2019-05" db="EMBL/GenBank/DDBJ databases">
        <title>Complete genome sequencing of Dialister sp. strain 5BBH33.</title>
        <authorList>
            <person name="Sakamoto M."/>
            <person name="Murakami T."/>
            <person name="Mori H."/>
        </authorList>
    </citation>
    <scope>NUCLEOTIDE SEQUENCE [LARGE SCALE GENOMIC DNA]</scope>
    <source>
        <strain evidence="6">5BBH33</strain>
    </source>
</reference>
<dbReference type="PRINTS" id="PR00033">
    <property type="entry name" value="HTHASNC"/>
</dbReference>
<dbReference type="CDD" id="cd00090">
    <property type="entry name" value="HTH_ARSR"/>
    <property type="match status" value="1"/>
</dbReference>
<dbReference type="KEGG" id="dho:Dia5BBH33_15880"/>
<dbReference type="GO" id="GO:0043200">
    <property type="term" value="P:response to amino acid"/>
    <property type="evidence" value="ECO:0007669"/>
    <property type="project" value="TreeGrafter"/>
</dbReference>
<dbReference type="Gene3D" id="3.30.70.920">
    <property type="match status" value="1"/>
</dbReference>
<keyword evidence="3" id="KW-0804">Transcription</keyword>
<dbReference type="GO" id="GO:0043565">
    <property type="term" value="F:sequence-specific DNA binding"/>
    <property type="evidence" value="ECO:0007669"/>
    <property type="project" value="InterPro"/>
</dbReference>
<dbReference type="AlphaFoldDB" id="A0A8D4UVB6"/>
<proteinExistence type="predicted"/>
<evidence type="ECO:0000256" key="1">
    <source>
        <dbReference type="ARBA" id="ARBA00023015"/>
    </source>
</evidence>
<evidence type="ECO:0000259" key="4">
    <source>
        <dbReference type="PROSITE" id="PS50956"/>
    </source>
</evidence>
<dbReference type="Pfam" id="PF13404">
    <property type="entry name" value="HTH_AsnC-type"/>
    <property type="match status" value="1"/>
</dbReference>
<dbReference type="SMART" id="SM00344">
    <property type="entry name" value="HTH_ASNC"/>
    <property type="match status" value="1"/>
</dbReference>
<protein>
    <recommendedName>
        <fullName evidence="4">HTH asnC-type domain-containing protein</fullName>
    </recommendedName>
</protein>
<sequence>MWEMIPKELDETDMKIIHALRKNGRISMTELGKEVFMTSQAVKNRIARLQDLGVVERYTVNVNCPLFGYTIHCVFELVTDEKTREGFLEFMKHTEYHIFHCYRVDGAYRFFLDAHFHSEKSRADFIREVSAFGRLTTHQVMEEIQGLHPVDE</sequence>
<dbReference type="GeneID" id="92716811"/>
<gene>
    <name evidence="5" type="ORF">Dia5BBH33_15880</name>
</gene>
<evidence type="ECO:0000256" key="3">
    <source>
        <dbReference type="ARBA" id="ARBA00023163"/>
    </source>
</evidence>
<organism evidence="5 6">
    <name type="scientific">Dialister hominis</name>
    <dbReference type="NCBI Taxonomy" id="2582419"/>
    <lineage>
        <taxon>Bacteria</taxon>
        <taxon>Bacillati</taxon>
        <taxon>Bacillota</taxon>
        <taxon>Negativicutes</taxon>
        <taxon>Veillonellales</taxon>
        <taxon>Veillonellaceae</taxon>
        <taxon>Dialister</taxon>
    </lineage>
</organism>
<dbReference type="InterPro" id="IPR036388">
    <property type="entry name" value="WH-like_DNA-bd_sf"/>
</dbReference>
<dbReference type="InterPro" id="IPR011008">
    <property type="entry name" value="Dimeric_a/b-barrel"/>
</dbReference>
<evidence type="ECO:0000313" key="6">
    <source>
        <dbReference type="Proteomes" id="UP000320585"/>
    </source>
</evidence>
<keyword evidence="6" id="KW-1185">Reference proteome</keyword>
<evidence type="ECO:0000313" key="5">
    <source>
        <dbReference type="EMBL" id="BBK25653.1"/>
    </source>
</evidence>
<accession>A0A8D4UVB6</accession>